<proteinExistence type="predicted"/>
<gene>
    <name evidence="1" type="ORF">Pfra01_000719300</name>
</gene>
<comment type="caution">
    <text evidence="1">The sequence shown here is derived from an EMBL/GenBank/DDBJ whole genome shotgun (WGS) entry which is preliminary data.</text>
</comment>
<name>A0A9W6X594_9STRA</name>
<evidence type="ECO:0000313" key="2">
    <source>
        <dbReference type="Proteomes" id="UP001165121"/>
    </source>
</evidence>
<dbReference type="EMBL" id="BSXT01000630">
    <property type="protein sequence ID" value="GMF31388.1"/>
    <property type="molecule type" value="Genomic_DNA"/>
</dbReference>
<reference evidence="1" key="1">
    <citation type="submission" date="2023-04" db="EMBL/GenBank/DDBJ databases">
        <title>Phytophthora fragariaefolia NBRC 109709.</title>
        <authorList>
            <person name="Ichikawa N."/>
            <person name="Sato H."/>
            <person name="Tonouchi N."/>
        </authorList>
    </citation>
    <scope>NUCLEOTIDE SEQUENCE</scope>
    <source>
        <strain evidence="1">NBRC 109709</strain>
    </source>
</reference>
<accession>A0A9W6X594</accession>
<protein>
    <submittedName>
        <fullName evidence="1">Unnamed protein product</fullName>
    </submittedName>
</protein>
<sequence length="333" mass="37262">MTQEVAQRVAKSWLTRKVTFRAGAAGKGGSIELTRCYCADPVRVGKGELDDFLPSSLGDYAHVIVHVYLRPLKHWLLQIVSFSKAATLKFAVVLYDPLGAPENVEALRSKWKTYALPLLRAWYARNDKNNDLEKPVHGTNVPIVSAEVRLEECAPHENDPGNTKARTILPAVVSTEAGNAFIPSVTEIVVLWSKVRNGAQRRPKARNGCSPLDNFFPRRCINLCTFGQLFFRGSYPKVLEVEQVAQTEVALARAAGIRVLSFAMVQIKVQIVHLTLHNYRLFPYSHGNVLIVSLLKSIGCLGTKTIRKLPHEMKCSENQQIEIHRETGLTRER</sequence>
<dbReference type="Proteomes" id="UP001165121">
    <property type="component" value="Unassembled WGS sequence"/>
</dbReference>
<organism evidence="1 2">
    <name type="scientific">Phytophthora fragariaefolia</name>
    <dbReference type="NCBI Taxonomy" id="1490495"/>
    <lineage>
        <taxon>Eukaryota</taxon>
        <taxon>Sar</taxon>
        <taxon>Stramenopiles</taxon>
        <taxon>Oomycota</taxon>
        <taxon>Peronosporomycetes</taxon>
        <taxon>Peronosporales</taxon>
        <taxon>Peronosporaceae</taxon>
        <taxon>Phytophthora</taxon>
    </lineage>
</organism>
<dbReference type="AlphaFoldDB" id="A0A9W6X594"/>
<evidence type="ECO:0000313" key="1">
    <source>
        <dbReference type="EMBL" id="GMF31388.1"/>
    </source>
</evidence>
<keyword evidence="2" id="KW-1185">Reference proteome</keyword>